<dbReference type="InterPro" id="IPR013087">
    <property type="entry name" value="Znf_C2H2_type"/>
</dbReference>
<feature type="region of interest" description="Disordered" evidence="5">
    <location>
        <begin position="237"/>
        <end position="268"/>
    </location>
</feature>
<accession>A0A167MLU3</accession>
<feature type="compositionally biased region" description="Basic and acidic residues" evidence="5">
    <location>
        <begin position="237"/>
        <end position="247"/>
    </location>
</feature>
<dbReference type="Pfam" id="PF00096">
    <property type="entry name" value="zf-C2H2"/>
    <property type="match status" value="1"/>
</dbReference>
<reference evidence="8 9" key="1">
    <citation type="journal article" date="2016" name="Genome Biol. Evol.">
        <title>Divergent and convergent evolution of fungal pathogenicity.</title>
        <authorList>
            <person name="Shang Y."/>
            <person name="Xiao G."/>
            <person name="Zheng P."/>
            <person name="Cen K."/>
            <person name="Zhan S."/>
            <person name="Wang C."/>
        </authorList>
    </citation>
    <scope>NUCLEOTIDE SEQUENCE [LARGE SCALE GENOMIC DNA]</scope>
    <source>
        <strain evidence="8 9">RCEF 264</strain>
    </source>
</reference>
<dbReference type="EMBL" id="AZHD01000023">
    <property type="protein sequence ID" value="OAA54514.1"/>
    <property type="molecule type" value="Genomic_DNA"/>
</dbReference>
<evidence type="ECO:0000313" key="9">
    <source>
        <dbReference type="Proteomes" id="UP000076874"/>
    </source>
</evidence>
<dbReference type="Proteomes" id="UP000076874">
    <property type="component" value="Unassembled WGS sequence"/>
</dbReference>
<evidence type="ECO:0000256" key="2">
    <source>
        <dbReference type="ARBA" id="ARBA00022771"/>
    </source>
</evidence>
<dbReference type="AlphaFoldDB" id="A0A167MLU3"/>
<dbReference type="InterPro" id="IPR001623">
    <property type="entry name" value="DnaJ_domain"/>
</dbReference>
<dbReference type="SUPFAM" id="SSF46565">
    <property type="entry name" value="Chaperone J-domain"/>
    <property type="match status" value="1"/>
</dbReference>
<name>A0A167MLU3_9HYPO</name>
<feature type="domain" description="J" evidence="6">
    <location>
        <begin position="22"/>
        <end position="88"/>
    </location>
</feature>
<evidence type="ECO:0000313" key="8">
    <source>
        <dbReference type="EMBL" id="OAA54514.1"/>
    </source>
</evidence>
<dbReference type="SUPFAM" id="SSF57667">
    <property type="entry name" value="beta-beta-alpha zinc fingers"/>
    <property type="match status" value="1"/>
</dbReference>
<dbReference type="SMART" id="SM00451">
    <property type="entry name" value="ZnF_U1"/>
    <property type="match status" value="1"/>
</dbReference>
<dbReference type="OrthoDB" id="5894at2759"/>
<dbReference type="InterPro" id="IPR054076">
    <property type="entry name" value="ZUO1-like_ZHD"/>
</dbReference>
<dbReference type="InterPro" id="IPR003604">
    <property type="entry name" value="Matrin/U1-like-C_Znf_C2H2"/>
</dbReference>
<dbReference type="FunFam" id="1.10.287.110:FF:000046">
    <property type="entry name" value="dnaJ homolog subfamily C member 21"/>
    <property type="match status" value="1"/>
</dbReference>
<feature type="compositionally biased region" description="Acidic residues" evidence="5">
    <location>
        <begin position="335"/>
        <end position="345"/>
    </location>
</feature>
<dbReference type="PRINTS" id="PR00625">
    <property type="entry name" value="JDOMAIN"/>
</dbReference>
<proteinExistence type="predicted"/>
<dbReference type="InterPro" id="IPR036236">
    <property type="entry name" value="Znf_C2H2_sf"/>
</dbReference>
<dbReference type="PANTHER" id="PTHR44029">
    <property type="entry name" value="DNAJ HOMOLOG SUBFAMILY C MEMBER 21"/>
    <property type="match status" value="1"/>
</dbReference>
<dbReference type="PROSITE" id="PS00636">
    <property type="entry name" value="DNAJ_1"/>
    <property type="match status" value="1"/>
</dbReference>
<dbReference type="GO" id="GO:0003676">
    <property type="term" value="F:nucleic acid binding"/>
    <property type="evidence" value="ECO:0007669"/>
    <property type="project" value="InterPro"/>
</dbReference>
<feature type="region of interest" description="Disordered" evidence="5">
    <location>
        <begin position="320"/>
        <end position="486"/>
    </location>
</feature>
<evidence type="ECO:0000256" key="3">
    <source>
        <dbReference type="ARBA" id="ARBA00022833"/>
    </source>
</evidence>
<dbReference type="Gene3D" id="3.30.160.60">
    <property type="entry name" value="Classic Zinc Finger"/>
    <property type="match status" value="1"/>
</dbReference>
<dbReference type="InterPro" id="IPR036869">
    <property type="entry name" value="J_dom_sf"/>
</dbReference>
<feature type="domain" description="C2H2-type" evidence="7">
    <location>
        <begin position="485"/>
        <end position="513"/>
    </location>
</feature>
<dbReference type="SMART" id="SM00355">
    <property type="entry name" value="ZnF_C2H2"/>
    <property type="match status" value="2"/>
</dbReference>
<dbReference type="PROSITE" id="PS00028">
    <property type="entry name" value="ZINC_FINGER_C2H2_1"/>
    <property type="match status" value="2"/>
</dbReference>
<keyword evidence="1" id="KW-0479">Metal-binding</keyword>
<dbReference type="STRING" id="1081102.A0A167MLU3"/>
<dbReference type="Pfam" id="PF00226">
    <property type="entry name" value="DnaJ"/>
    <property type="match status" value="1"/>
</dbReference>
<dbReference type="GO" id="GO:0005737">
    <property type="term" value="C:cytoplasm"/>
    <property type="evidence" value="ECO:0007669"/>
    <property type="project" value="TreeGrafter"/>
</dbReference>
<dbReference type="InterPro" id="IPR018253">
    <property type="entry name" value="DnaJ_domain_CS"/>
</dbReference>
<dbReference type="PROSITE" id="PS50157">
    <property type="entry name" value="ZINC_FINGER_C2H2_2"/>
    <property type="match status" value="1"/>
</dbReference>
<gene>
    <name evidence="8" type="ORF">SPI_08760</name>
</gene>
<dbReference type="CDD" id="cd06257">
    <property type="entry name" value="DnaJ"/>
    <property type="match status" value="1"/>
</dbReference>
<evidence type="ECO:0000256" key="5">
    <source>
        <dbReference type="SAM" id="MobiDB-lite"/>
    </source>
</evidence>
<evidence type="ECO:0000256" key="4">
    <source>
        <dbReference type="PROSITE-ProRule" id="PRU00042"/>
    </source>
</evidence>
<feature type="compositionally biased region" description="Basic and acidic residues" evidence="5">
    <location>
        <begin position="395"/>
        <end position="405"/>
    </location>
</feature>
<dbReference type="PROSITE" id="PS50076">
    <property type="entry name" value="DNAJ_2"/>
    <property type="match status" value="1"/>
</dbReference>
<feature type="compositionally biased region" description="Basic and acidic residues" evidence="5">
    <location>
        <begin position="370"/>
        <end position="381"/>
    </location>
</feature>
<dbReference type="SMART" id="SM00271">
    <property type="entry name" value="DnaJ"/>
    <property type="match status" value="1"/>
</dbReference>
<feature type="compositionally biased region" description="Acidic residues" evidence="5">
    <location>
        <begin position="382"/>
        <end position="394"/>
    </location>
</feature>
<evidence type="ECO:0000259" key="7">
    <source>
        <dbReference type="PROSITE" id="PS50157"/>
    </source>
</evidence>
<organism evidence="8 9">
    <name type="scientific">Niveomyces insectorum RCEF 264</name>
    <dbReference type="NCBI Taxonomy" id="1081102"/>
    <lineage>
        <taxon>Eukaryota</taxon>
        <taxon>Fungi</taxon>
        <taxon>Dikarya</taxon>
        <taxon>Ascomycota</taxon>
        <taxon>Pezizomycotina</taxon>
        <taxon>Sordariomycetes</taxon>
        <taxon>Hypocreomycetidae</taxon>
        <taxon>Hypocreales</taxon>
        <taxon>Cordycipitaceae</taxon>
        <taxon>Niveomyces</taxon>
    </lineage>
</organism>
<dbReference type="Pfam" id="PF12171">
    <property type="entry name" value="zf-C2H2_jaz"/>
    <property type="match status" value="1"/>
</dbReference>
<protein>
    <submittedName>
        <fullName evidence="8">C2h2 finger domain containing protein</fullName>
    </submittedName>
</protein>
<sequence>MGAEQSTGRNAGGQPEAARKTCYYELLSVERTATDDEIKKAYRRKALELHPDRNLADTANATRRFAEVQTAYEILSDPQERSWYDSHRDAILRGDSGTGDAAAGNNNNATPSYYNDVRLTSTDELLALMGRFNASVPFDDSPRGFFGILAQTFAHLSLEEEAAVASEGVDDAPAASYPPFGRAADDYDAVAKPFYRAWANFATRKSFRWRDKYRLADAPDRAVRRLMEKENRKARELAARDFNDAGRRRGSARPTKSAEDYEGGFSSDAASEVQHEIECVVCRKAFKSEKQFEAHEKSKKHIKAVQQLRRQMKKENKALHLDAAADDTPLQSSVVDEEVDEEDNQGEANDSVVEEEERRNSINSVLNSKQGDDTDANKKDDDDNDDEDDSEDDEYAPREVVEKRFQAGRRSPRASSDNDDNDSDSASEGSRSRPPASALATDLDGLDLQDRPAPPTGAKKPNSAKAKREKKAARQAAAAEQGQGTTCTLCHEAFSSNTKLHKHLRTAHPVAPPPRARAANGGGKKKKKG</sequence>
<dbReference type="Pfam" id="PF21884">
    <property type="entry name" value="ZUO1-like_ZHD"/>
    <property type="match status" value="1"/>
</dbReference>
<keyword evidence="2 4" id="KW-0863">Zinc-finger</keyword>
<feature type="region of interest" description="Disordered" evidence="5">
    <location>
        <begin position="500"/>
        <end position="529"/>
    </location>
</feature>
<keyword evidence="3" id="KW-0862">Zinc</keyword>
<dbReference type="PANTHER" id="PTHR44029:SF1">
    <property type="entry name" value="DNAJ HOMOLOG SUBFAMILY C MEMBER 21"/>
    <property type="match status" value="1"/>
</dbReference>
<dbReference type="GO" id="GO:0008270">
    <property type="term" value="F:zinc ion binding"/>
    <property type="evidence" value="ECO:0007669"/>
    <property type="project" value="UniProtKB-KW"/>
</dbReference>
<dbReference type="Gene3D" id="1.10.287.110">
    <property type="entry name" value="DnaJ domain"/>
    <property type="match status" value="1"/>
</dbReference>
<keyword evidence="9" id="KW-1185">Reference proteome</keyword>
<dbReference type="InterPro" id="IPR051964">
    <property type="entry name" value="Chaperone_stress_response"/>
</dbReference>
<evidence type="ECO:0000259" key="6">
    <source>
        <dbReference type="PROSITE" id="PS50076"/>
    </source>
</evidence>
<dbReference type="InterPro" id="IPR022755">
    <property type="entry name" value="Znf_C2H2_jaz"/>
</dbReference>
<evidence type="ECO:0000256" key="1">
    <source>
        <dbReference type="ARBA" id="ARBA00022723"/>
    </source>
</evidence>
<comment type="caution">
    <text evidence="8">The sequence shown here is derived from an EMBL/GenBank/DDBJ whole genome shotgun (WGS) entry which is preliminary data.</text>
</comment>